<organism evidence="1">
    <name type="scientific">marine sediment metagenome</name>
    <dbReference type="NCBI Taxonomy" id="412755"/>
    <lineage>
        <taxon>unclassified sequences</taxon>
        <taxon>metagenomes</taxon>
        <taxon>ecological metagenomes</taxon>
    </lineage>
</organism>
<dbReference type="EMBL" id="BARW01019980">
    <property type="protein sequence ID" value="GAJ01230.1"/>
    <property type="molecule type" value="Genomic_DNA"/>
</dbReference>
<gene>
    <name evidence="1" type="ORF">S12H4_33842</name>
</gene>
<sequence>MGVMNLLQSKFNTLEISLSAKDGSISRQEIDDKN</sequence>
<protein>
    <submittedName>
        <fullName evidence="1">Uncharacterized protein</fullName>
    </submittedName>
</protein>
<accession>X1V7Z1</accession>
<proteinExistence type="predicted"/>
<dbReference type="AlphaFoldDB" id="X1V7Z1"/>
<reference evidence="1" key="1">
    <citation type="journal article" date="2014" name="Front. Microbiol.">
        <title>High frequency of phylogenetically diverse reductive dehalogenase-homologous genes in deep subseafloor sedimentary metagenomes.</title>
        <authorList>
            <person name="Kawai M."/>
            <person name="Futagami T."/>
            <person name="Toyoda A."/>
            <person name="Takaki Y."/>
            <person name="Nishi S."/>
            <person name="Hori S."/>
            <person name="Arai W."/>
            <person name="Tsubouchi T."/>
            <person name="Morono Y."/>
            <person name="Uchiyama I."/>
            <person name="Ito T."/>
            <person name="Fujiyama A."/>
            <person name="Inagaki F."/>
            <person name="Takami H."/>
        </authorList>
    </citation>
    <scope>NUCLEOTIDE SEQUENCE</scope>
    <source>
        <strain evidence="1">Expedition CK06-06</strain>
    </source>
</reference>
<comment type="caution">
    <text evidence="1">The sequence shown here is derived from an EMBL/GenBank/DDBJ whole genome shotgun (WGS) entry which is preliminary data.</text>
</comment>
<name>X1V7Z1_9ZZZZ</name>
<feature type="non-terminal residue" evidence="1">
    <location>
        <position position="34"/>
    </location>
</feature>
<evidence type="ECO:0000313" key="1">
    <source>
        <dbReference type="EMBL" id="GAJ01230.1"/>
    </source>
</evidence>